<evidence type="ECO:0000313" key="7">
    <source>
        <dbReference type="EMBL" id="GBG07778.1"/>
    </source>
</evidence>
<accession>A0A2R5ERU6</accession>
<evidence type="ECO:0000256" key="5">
    <source>
        <dbReference type="RuleBase" id="RU365005"/>
    </source>
</evidence>
<dbReference type="GO" id="GO:0015768">
    <property type="term" value="P:maltose transport"/>
    <property type="evidence" value="ECO:0007669"/>
    <property type="project" value="TreeGrafter"/>
</dbReference>
<dbReference type="InterPro" id="IPR006060">
    <property type="entry name" value="Maltose/Cyclodextrin-bd"/>
</dbReference>
<dbReference type="EMBL" id="BDQX01000108">
    <property type="protein sequence ID" value="GBG07778.1"/>
    <property type="molecule type" value="Genomic_DNA"/>
</dbReference>
<keyword evidence="5" id="KW-0472">Membrane</keyword>
<protein>
    <recommendedName>
        <fullName evidence="5">Maltodextrin-binding protein</fullName>
    </recommendedName>
</protein>
<dbReference type="Gene3D" id="3.40.190.10">
    <property type="entry name" value="Periplasmic binding protein-like II"/>
    <property type="match status" value="2"/>
</dbReference>
<evidence type="ECO:0000256" key="6">
    <source>
        <dbReference type="SAM" id="MobiDB-lite"/>
    </source>
</evidence>
<comment type="similarity">
    <text evidence="1 5">Belongs to the bacterial solute-binding protein 1 family.</text>
</comment>
<evidence type="ECO:0000256" key="1">
    <source>
        <dbReference type="ARBA" id="ARBA00008520"/>
    </source>
</evidence>
<dbReference type="Pfam" id="PF13416">
    <property type="entry name" value="SBP_bac_8"/>
    <property type="match status" value="1"/>
</dbReference>
<keyword evidence="8" id="KW-1185">Reference proteome</keyword>
<evidence type="ECO:0000256" key="3">
    <source>
        <dbReference type="ARBA" id="ARBA00022597"/>
    </source>
</evidence>
<comment type="subcellular location">
    <subcellularLocation>
        <location evidence="5">Cell membrane</location>
        <topology evidence="5">Lipid-anchor</topology>
    </subcellularLocation>
</comment>
<name>A0A2R5ERU6_9BACL</name>
<dbReference type="PRINTS" id="PR00181">
    <property type="entry name" value="MALTOSEBP"/>
</dbReference>
<dbReference type="CDD" id="cd13586">
    <property type="entry name" value="PBP2_Maltose_binding_like"/>
    <property type="match status" value="1"/>
</dbReference>
<proteinExistence type="inferred from homology"/>
<dbReference type="GO" id="GO:1901982">
    <property type="term" value="F:maltose binding"/>
    <property type="evidence" value="ECO:0007669"/>
    <property type="project" value="TreeGrafter"/>
</dbReference>
<evidence type="ECO:0000256" key="4">
    <source>
        <dbReference type="ARBA" id="ARBA00022729"/>
    </source>
</evidence>
<dbReference type="GO" id="GO:0055052">
    <property type="term" value="C:ATP-binding cassette (ABC) transporter complex, substrate-binding subunit-containing"/>
    <property type="evidence" value="ECO:0007669"/>
    <property type="project" value="TreeGrafter"/>
</dbReference>
<keyword evidence="2 5" id="KW-0813">Transport</keyword>
<gene>
    <name evidence="7" type="ORF">PAT3040_02339</name>
</gene>
<keyword evidence="3 5" id="KW-0762">Sugar transport</keyword>
<comment type="caution">
    <text evidence="7">The sequence shown here is derived from an EMBL/GenBank/DDBJ whole genome shotgun (WGS) entry which is preliminary data.</text>
</comment>
<dbReference type="InterPro" id="IPR006059">
    <property type="entry name" value="SBP"/>
</dbReference>
<dbReference type="GO" id="GO:0015144">
    <property type="term" value="F:carbohydrate transmembrane transporter activity"/>
    <property type="evidence" value="ECO:0007669"/>
    <property type="project" value="InterPro"/>
</dbReference>
<dbReference type="AlphaFoldDB" id="A0A2R5ERU6"/>
<dbReference type="SUPFAM" id="SSF53850">
    <property type="entry name" value="Periplasmic binding protein-like II"/>
    <property type="match status" value="1"/>
</dbReference>
<evidence type="ECO:0000256" key="2">
    <source>
        <dbReference type="ARBA" id="ARBA00022448"/>
    </source>
</evidence>
<dbReference type="PANTHER" id="PTHR30061">
    <property type="entry name" value="MALTOSE-BINDING PERIPLASMIC PROTEIN"/>
    <property type="match status" value="1"/>
</dbReference>
<evidence type="ECO:0000313" key="8">
    <source>
        <dbReference type="Proteomes" id="UP000245202"/>
    </source>
</evidence>
<dbReference type="GO" id="GO:0042956">
    <property type="term" value="P:maltodextrin transmembrane transport"/>
    <property type="evidence" value="ECO:0007669"/>
    <property type="project" value="TreeGrafter"/>
</dbReference>
<dbReference type="Proteomes" id="UP000245202">
    <property type="component" value="Unassembled WGS sequence"/>
</dbReference>
<sequence length="454" mass="48874">MLFILTEEGAITMNGAKRARKTSWGMLLMGLALAVMMAACSNNGGGNGAGTASPGNTGVNSGTPEETGGNEDEEIAPEEGAKLVVWEAKEQLAYMQQVGAAFEEQFGVPVTVEEVAGGDQGGRLATDGPSKLAADVLTLPHDQIGLAVTAGLLLPNDLFEEETRANMVEAAVTASTYDGILYGYPKSVETYGMFYNKDLLPEAPQSWDDVIAFANTHNDPKQNKYAIMWEFVGYYSYPFIGSFGGYIFGDDNMNPNDIGLNNEGAVKGFTYLQSLRDILPMNAGDVTYDVKTQLFQEGKLALNIDGPWSVSAFKDKVNFGVAPLPQTPDGQPSMSFSGVKSYYVNSYSNYPIAARLFANFASSKENQLKNFEMTGAIPANIEAGEDPAIKNDPITSGFFQQFQNSVPMPSISQINSVWDPLKAAFISLWDDAGLDAKQTLDQMVTTIKADIASK</sequence>
<dbReference type="PANTHER" id="PTHR30061:SF50">
    <property type="entry name" value="MALTOSE_MALTODEXTRIN-BINDING PERIPLASMIC PROTEIN"/>
    <property type="match status" value="1"/>
</dbReference>
<organism evidence="7 8">
    <name type="scientific">Paenibacillus agaridevorans</name>
    <dbReference type="NCBI Taxonomy" id="171404"/>
    <lineage>
        <taxon>Bacteria</taxon>
        <taxon>Bacillati</taxon>
        <taxon>Bacillota</taxon>
        <taxon>Bacilli</taxon>
        <taxon>Bacillales</taxon>
        <taxon>Paenibacillaceae</taxon>
        <taxon>Paenibacillus</taxon>
    </lineage>
</organism>
<reference evidence="7 8" key="1">
    <citation type="submission" date="2017-08" db="EMBL/GenBank/DDBJ databases">
        <title>Substantial Increase in Enzyme Production by Combined Drug-Resistance Mutations in Paenibacillus agaridevorans.</title>
        <authorList>
            <person name="Tanaka Y."/>
            <person name="Funane K."/>
            <person name="Hosaka T."/>
            <person name="Shiwa Y."/>
            <person name="Fujita N."/>
            <person name="Miyazaki T."/>
            <person name="Yoshikawa H."/>
            <person name="Murakami K."/>
            <person name="Kasahara K."/>
            <person name="Inaoka T."/>
            <person name="Hiraga Y."/>
            <person name="Ochi K."/>
        </authorList>
    </citation>
    <scope>NUCLEOTIDE SEQUENCE [LARGE SCALE GENOMIC DNA]</scope>
    <source>
        <strain evidence="7 8">T-3040</strain>
    </source>
</reference>
<feature type="region of interest" description="Disordered" evidence="6">
    <location>
        <begin position="49"/>
        <end position="76"/>
    </location>
</feature>
<keyword evidence="4" id="KW-0732">Signal</keyword>
<keyword evidence="5" id="KW-1003">Cell membrane</keyword>
<keyword evidence="5" id="KW-0449">Lipoprotein</keyword>